<dbReference type="InterPro" id="IPR024344">
    <property type="entry name" value="MDMPI_metal-binding"/>
</dbReference>
<accession>A0A3N4Z311</accession>
<dbReference type="InterPro" id="IPR034660">
    <property type="entry name" value="DinB/YfiT-like"/>
</dbReference>
<dbReference type="Pfam" id="PF11716">
    <property type="entry name" value="MDMPI_N"/>
    <property type="match status" value="1"/>
</dbReference>
<dbReference type="OrthoDB" id="154293at2"/>
<comment type="caution">
    <text evidence="2">The sequence shown here is derived from an EMBL/GenBank/DDBJ whole genome shotgun (WGS) entry which is preliminary data.</text>
</comment>
<dbReference type="EMBL" id="RKRA01000001">
    <property type="protein sequence ID" value="RPF26224.1"/>
    <property type="molecule type" value="Genomic_DNA"/>
</dbReference>
<dbReference type="Gene3D" id="1.20.120.450">
    <property type="entry name" value="dinb family like domain"/>
    <property type="match status" value="1"/>
</dbReference>
<gene>
    <name evidence="2" type="ORF">EDD32_0656</name>
</gene>
<sequence>MSTTGHVGRDWAAFIDLLHAAGPDVWSVPTRLEGWDVADLARHAHWGMTLEAEALELAAANTDVADADAPAGAHDADRRARGVTHDGPVETLVPALRAARKRLLAALAAAPTDPGAVAPMPYGDLPMALALHIFVMEAALHRSDLAHALGDDDRLHPGTHAAAAGVLQTLWGTLAAAAMTAPPAGTGFELRGEAVVVAAEYTPAGWAEPTRAPAVVIGGDDDAVLLAAYGRLPLTSPRLRLQGDRELALRLKEFLPGP</sequence>
<dbReference type="Proteomes" id="UP000280726">
    <property type="component" value="Unassembled WGS sequence"/>
</dbReference>
<feature type="domain" description="Mycothiol-dependent maleylpyruvate isomerase metal-binding" evidence="1">
    <location>
        <begin position="10"/>
        <end position="146"/>
    </location>
</feature>
<dbReference type="InterPro" id="IPR017517">
    <property type="entry name" value="Maleyloyr_isom"/>
</dbReference>
<proteinExistence type="predicted"/>
<evidence type="ECO:0000313" key="3">
    <source>
        <dbReference type="Proteomes" id="UP000280726"/>
    </source>
</evidence>
<reference evidence="2 3" key="1">
    <citation type="submission" date="2018-11" db="EMBL/GenBank/DDBJ databases">
        <title>Sequencing the genomes of 1000 actinobacteria strains.</title>
        <authorList>
            <person name="Klenk H.-P."/>
        </authorList>
    </citation>
    <scope>NUCLEOTIDE SEQUENCE [LARGE SCALE GENOMIC DNA]</scope>
    <source>
        <strain evidence="2 3">DSM 14418</strain>
    </source>
</reference>
<dbReference type="AlphaFoldDB" id="A0A3N4Z311"/>
<dbReference type="SUPFAM" id="SSF109854">
    <property type="entry name" value="DinB/YfiT-like putative metalloenzymes"/>
    <property type="match status" value="1"/>
</dbReference>
<dbReference type="NCBIfam" id="TIGR03083">
    <property type="entry name" value="maleylpyruvate isomerase family mycothiol-dependent enzyme"/>
    <property type="match status" value="1"/>
</dbReference>
<evidence type="ECO:0000313" key="2">
    <source>
        <dbReference type="EMBL" id="RPF26224.1"/>
    </source>
</evidence>
<dbReference type="GO" id="GO:0046872">
    <property type="term" value="F:metal ion binding"/>
    <property type="evidence" value="ECO:0007669"/>
    <property type="project" value="InterPro"/>
</dbReference>
<protein>
    <submittedName>
        <fullName evidence="2">Uncharacterized protein (TIGR03083 family)</fullName>
    </submittedName>
</protein>
<keyword evidence="3" id="KW-1185">Reference proteome</keyword>
<evidence type="ECO:0000259" key="1">
    <source>
        <dbReference type="Pfam" id="PF11716"/>
    </source>
</evidence>
<dbReference type="RefSeq" id="WP_123914566.1">
    <property type="nucleotide sequence ID" value="NZ_RKRA01000001.1"/>
</dbReference>
<name>A0A3N4Z311_9MICO</name>
<organism evidence="2 3">
    <name type="scientific">Georgenia muralis</name>
    <dbReference type="NCBI Taxonomy" id="154117"/>
    <lineage>
        <taxon>Bacteria</taxon>
        <taxon>Bacillati</taxon>
        <taxon>Actinomycetota</taxon>
        <taxon>Actinomycetes</taxon>
        <taxon>Micrococcales</taxon>
        <taxon>Bogoriellaceae</taxon>
        <taxon>Georgenia</taxon>
    </lineage>
</organism>